<feature type="zinc finger region" description="C3H1-type" evidence="1">
    <location>
        <begin position="275"/>
        <end position="300"/>
    </location>
</feature>
<feature type="region of interest" description="Disordered" evidence="2">
    <location>
        <begin position="372"/>
        <end position="392"/>
    </location>
</feature>
<organism evidence="4 5">
    <name type="scientific">Cucurbitaria berberidis CBS 394.84</name>
    <dbReference type="NCBI Taxonomy" id="1168544"/>
    <lineage>
        <taxon>Eukaryota</taxon>
        <taxon>Fungi</taxon>
        <taxon>Dikarya</taxon>
        <taxon>Ascomycota</taxon>
        <taxon>Pezizomycotina</taxon>
        <taxon>Dothideomycetes</taxon>
        <taxon>Pleosporomycetidae</taxon>
        <taxon>Pleosporales</taxon>
        <taxon>Pleosporineae</taxon>
        <taxon>Cucurbitariaceae</taxon>
        <taxon>Cucurbitaria</taxon>
    </lineage>
</organism>
<dbReference type="InterPro" id="IPR000571">
    <property type="entry name" value="Znf_CCCH"/>
</dbReference>
<dbReference type="GO" id="GO:0008270">
    <property type="term" value="F:zinc ion binding"/>
    <property type="evidence" value="ECO:0007669"/>
    <property type="project" value="UniProtKB-KW"/>
</dbReference>
<feature type="region of interest" description="Disordered" evidence="2">
    <location>
        <begin position="1"/>
        <end position="45"/>
    </location>
</feature>
<evidence type="ECO:0000313" key="4">
    <source>
        <dbReference type="EMBL" id="KAF1852167.1"/>
    </source>
</evidence>
<comment type="caution">
    <text evidence="4">The sequence shown here is derived from an EMBL/GenBank/DDBJ whole genome shotgun (WGS) entry which is preliminary data.</text>
</comment>
<dbReference type="AlphaFoldDB" id="A0A9P4GUP9"/>
<keyword evidence="1" id="KW-0479">Metal-binding</keyword>
<evidence type="ECO:0000256" key="2">
    <source>
        <dbReference type="SAM" id="MobiDB-lite"/>
    </source>
</evidence>
<accession>A0A9P4GUP9</accession>
<feature type="compositionally biased region" description="Basic and acidic residues" evidence="2">
    <location>
        <begin position="185"/>
        <end position="202"/>
    </location>
</feature>
<protein>
    <recommendedName>
        <fullName evidence="3">C3H1-type domain-containing protein</fullName>
    </recommendedName>
</protein>
<name>A0A9P4GUP9_9PLEO</name>
<feature type="compositionally biased region" description="Gly residues" evidence="2">
    <location>
        <begin position="203"/>
        <end position="216"/>
    </location>
</feature>
<feature type="compositionally biased region" description="Polar residues" evidence="2">
    <location>
        <begin position="130"/>
        <end position="147"/>
    </location>
</feature>
<keyword evidence="1" id="KW-0863">Zinc-finger</keyword>
<evidence type="ECO:0000313" key="5">
    <source>
        <dbReference type="Proteomes" id="UP000800039"/>
    </source>
</evidence>
<keyword evidence="1" id="KW-0862">Zinc</keyword>
<gene>
    <name evidence="4" type="ORF">K460DRAFT_392287</name>
</gene>
<evidence type="ECO:0000259" key="3">
    <source>
        <dbReference type="PROSITE" id="PS50103"/>
    </source>
</evidence>
<dbReference type="EMBL" id="ML976614">
    <property type="protein sequence ID" value="KAF1852167.1"/>
    <property type="molecule type" value="Genomic_DNA"/>
</dbReference>
<evidence type="ECO:0000256" key="1">
    <source>
        <dbReference type="PROSITE-ProRule" id="PRU00723"/>
    </source>
</evidence>
<proteinExistence type="predicted"/>
<feature type="region of interest" description="Disordered" evidence="2">
    <location>
        <begin position="130"/>
        <end position="223"/>
    </location>
</feature>
<reference evidence="4" key="1">
    <citation type="submission" date="2020-01" db="EMBL/GenBank/DDBJ databases">
        <authorList>
            <consortium name="DOE Joint Genome Institute"/>
            <person name="Haridas S."/>
            <person name="Albert R."/>
            <person name="Binder M."/>
            <person name="Bloem J."/>
            <person name="Labutti K."/>
            <person name="Salamov A."/>
            <person name="Andreopoulos B."/>
            <person name="Baker S.E."/>
            <person name="Barry K."/>
            <person name="Bills G."/>
            <person name="Bluhm B.H."/>
            <person name="Cannon C."/>
            <person name="Castanera R."/>
            <person name="Culley D.E."/>
            <person name="Daum C."/>
            <person name="Ezra D."/>
            <person name="Gonzalez J.B."/>
            <person name="Henrissat B."/>
            <person name="Kuo A."/>
            <person name="Liang C."/>
            <person name="Lipzen A."/>
            <person name="Lutzoni F."/>
            <person name="Magnuson J."/>
            <person name="Mondo S."/>
            <person name="Nolan M."/>
            <person name="Ohm R."/>
            <person name="Pangilinan J."/>
            <person name="Park H.-J."/>
            <person name="Ramirez L."/>
            <person name="Alfaro M."/>
            <person name="Sun H."/>
            <person name="Tritt A."/>
            <person name="Yoshinaga Y."/>
            <person name="Zwiers L.-H."/>
            <person name="Turgeon B.G."/>
            <person name="Goodwin S.B."/>
            <person name="Spatafora J.W."/>
            <person name="Crous P.W."/>
            <person name="Grigoriev I.V."/>
        </authorList>
    </citation>
    <scope>NUCLEOTIDE SEQUENCE</scope>
    <source>
        <strain evidence="4">CBS 394.84</strain>
    </source>
</reference>
<keyword evidence="5" id="KW-1185">Reference proteome</keyword>
<dbReference type="Proteomes" id="UP000800039">
    <property type="component" value="Unassembled WGS sequence"/>
</dbReference>
<sequence>MAGSSSGKLAPKGQSGRNSQSPIDSRERQLTFVEPKQPTGQESLHDQLMRELDDRDALLAREAANASQGLQFARLPLWGVNSVRSAAKFGDVWERYQSQRDQADELLVPSKPSPESTLDQLNRLIDETIGTSSTQPEVDTQTAQSNAPPGPTPPASNSIFDMDEMLGFNRLNLDRPAIPHSTPTRGDRGGRGAPDTRSDRGGIDNGRGGGGGGGGFTHPSQSPTYPKIWSRWMNCSEAKSLISNIDQADGMQTGLRVYKLEPNEYGGDVFHDLGLCKAHHTKGKTCPLSWESCPYRHWAIDQIEEQWVKPSWLAQMRQMGRRPFVAPDNAHTRYQGLSRQFASGVWFQSSCEKFPEVPVAPQLATWSTVGSSGMKEGEEIGPATDREELRGFPWEDPWDKPWEYPGEKFG</sequence>
<dbReference type="OrthoDB" id="10584714at2759"/>
<dbReference type="GeneID" id="63853127"/>
<feature type="domain" description="C3H1-type" evidence="3">
    <location>
        <begin position="275"/>
        <end position="300"/>
    </location>
</feature>
<dbReference type="PROSITE" id="PS50103">
    <property type="entry name" value="ZF_C3H1"/>
    <property type="match status" value="1"/>
</dbReference>
<dbReference type="RefSeq" id="XP_040794730.1">
    <property type="nucleotide sequence ID" value="XM_040935876.1"/>
</dbReference>